<evidence type="ECO:0000259" key="4">
    <source>
        <dbReference type="PROSITE" id="PS01124"/>
    </source>
</evidence>
<accession>A0ABV9M814</accession>
<dbReference type="SUPFAM" id="SSF46689">
    <property type="entry name" value="Homeodomain-like"/>
    <property type="match status" value="2"/>
</dbReference>
<dbReference type="Proteomes" id="UP001596026">
    <property type="component" value="Unassembled WGS sequence"/>
</dbReference>
<keyword evidence="3" id="KW-0804">Transcription</keyword>
<dbReference type="Gene3D" id="2.60.120.10">
    <property type="entry name" value="Jelly Rolls"/>
    <property type="match status" value="1"/>
</dbReference>
<dbReference type="Gene3D" id="1.10.10.60">
    <property type="entry name" value="Homeodomain-like"/>
    <property type="match status" value="2"/>
</dbReference>
<evidence type="ECO:0000256" key="1">
    <source>
        <dbReference type="ARBA" id="ARBA00023015"/>
    </source>
</evidence>
<dbReference type="Pfam" id="PF02311">
    <property type="entry name" value="AraC_binding"/>
    <property type="match status" value="1"/>
</dbReference>
<dbReference type="InterPro" id="IPR020449">
    <property type="entry name" value="Tscrpt_reg_AraC-type_HTH"/>
</dbReference>
<dbReference type="Pfam" id="PF12833">
    <property type="entry name" value="HTH_18"/>
    <property type="match status" value="1"/>
</dbReference>
<dbReference type="InterPro" id="IPR037923">
    <property type="entry name" value="HTH-like"/>
</dbReference>
<comment type="caution">
    <text evidence="5">The sequence shown here is derived from an EMBL/GenBank/DDBJ whole genome shotgun (WGS) entry which is preliminary data.</text>
</comment>
<gene>
    <name evidence="5" type="ORF">ACFO3L_11020</name>
</gene>
<evidence type="ECO:0000256" key="2">
    <source>
        <dbReference type="ARBA" id="ARBA00023125"/>
    </source>
</evidence>
<keyword evidence="6" id="KW-1185">Reference proteome</keyword>
<dbReference type="CDD" id="cd06986">
    <property type="entry name" value="cupin_MmsR-like_N"/>
    <property type="match status" value="1"/>
</dbReference>
<dbReference type="InterPro" id="IPR009057">
    <property type="entry name" value="Homeodomain-like_sf"/>
</dbReference>
<dbReference type="SMART" id="SM00342">
    <property type="entry name" value="HTH_ARAC"/>
    <property type="match status" value="1"/>
</dbReference>
<dbReference type="PANTHER" id="PTHR43280">
    <property type="entry name" value="ARAC-FAMILY TRANSCRIPTIONAL REGULATOR"/>
    <property type="match status" value="1"/>
</dbReference>
<dbReference type="PROSITE" id="PS01124">
    <property type="entry name" value="HTH_ARAC_FAMILY_2"/>
    <property type="match status" value="1"/>
</dbReference>
<feature type="domain" description="HTH araC/xylS-type" evidence="4">
    <location>
        <begin position="173"/>
        <end position="271"/>
    </location>
</feature>
<evidence type="ECO:0000313" key="6">
    <source>
        <dbReference type="Proteomes" id="UP001596026"/>
    </source>
</evidence>
<dbReference type="PANTHER" id="PTHR43280:SF30">
    <property type="entry name" value="MMSAB OPERON REGULATORY PROTEIN"/>
    <property type="match status" value="1"/>
</dbReference>
<dbReference type="SUPFAM" id="SSF51215">
    <property type="entry name" value="Regulatory protein AraC"/>
    <property type="match status" value="1"/>
</dbReference>
<keyword evidence="1" id="KW-0805">Transcription regulation</keyword>
<evidence type="ECO:0000313" key="5">
    <source>
        <dbReference type="EMBL" id="MFC4711129.1"/>
    </source>
</evidence>
<dbReference type="InterPro" id="IPR003313">
    <property type="entry name" value="AraC-bd"/>
</dbReference>
<keyword evidence="2" id="KW-0238">DNA-binding</keyword>
<name>A0ABV9M814_9ENTE</name>
<reference evidence="6" key="1">
    <citation type="journal article" date="2019" name="Int. J. Syst. Evol. Microbiol.">
        <title>The Global Catalogue of Microorganisms (GCM) 10K type strain sequencing project: providing services to taxonomists for standard genome sequencing and annotation.</title>
        <authorList>
            <consortium name="The Broad Institute Genomics Platform"/>
            <consortium name="The Broad Institute Genome Sequencing Center for Infectious Disease"/>
            <person name="Wu L."/>
            <person name="Ma J."/>
        </authorList>
    </citation>
    <scope>NUCLEOTIDE SEQUENCE [LARGE SCALE GENOMIC DNA]</scope>
    <source>
        <strain evidence="6">CGMCC 1.19061</strain>
    </source>
</reference>
<protein>
    <submittedName>
        <fullName evidence="5">AraC family transcriptional regulator</fullName>
    </submittedName>
</protein>
<dbReference type="RefSeq" id="WP_379967435.1">
    <property type="nucleotide sequence ID" value="NZ_JBHSGT010000066.1"/>
</dbReference>
<organism evidence="5 6">
    <name type="scientific">Enterococcus eurekensis</name>
    <dbReference type="NCBI Taxonomy" id="1159753"/>
    <lineage>
        <taxon>Bacteria</taxon>
        <taxon>Bacillati</taxon>
        <taxon>Bacillota</taxon>
        <taxon>Bacilli</taxon>
        <taxon>Lactobacillales</taxon>
        <taxon>Enterococcaceae</taxon>
        <taxon>Enterococcus</taxon>
    </lineage>
</organism>
<proteinExistence type="predicted"/>
<dbReference type="InterPro" id="IPR014710">
    <property type="entry name" value="RmlC-like_jellyroll"/>
</dbReference>
<sequence>MNFAYYEYQQDHLDINIDFFGREACAPGYSFGPSVRENYVIHYILSGKGQLNIDNFTIELESGNVFILPKDIITFYQADTTDPWDYIWVGLSGTKIESYLKRSSLMEDFKINNVSESSFIKCFIDLQVLSDNTYDQNIDLLMDSKIYQMLYYLVKEFPSRQLKPPTPQEQYFNQAIRYMYHHFSKNITIRDIYEHLNLSRSYFHHIFTQQSGISPQDFLMNLRMKKAGDLLIKSDNTITTISISVGYKDLLSFSKAFKNFYGLSPSHFKKAQGNQKYERLLLKLDEDPNRLKKNRLFK</sequence>
<dbReference type="InterPro" id="IPR018060">
    <property type="entry name" value="HTH_AraC"/>
</dbReference>
<dbReference type="PRINTS" id="PR00032">
    <property type="entry name" value="HTHARAC"/>
</dbReference>
<evidence type="ECO:0000256" key="3">
    <source>
        <dbReference type="ARBA" id="ARBA00023163"/>
    </source>
</evidence>
<dbReference type="EMBL" id="JBHSGT010000066">
    <property type="protein sequence ID" value="MFC4711129.1"/>
    <property type="molecule type" value="Genomic_DNA"/>
</dbReference>